<protein>
    <recommendedName>
        <fullName evidence="3">Sporulation membrane protein YtrI C-terminal domain-containing protein</fullName>
    </recommendedName>
</protein>
<gene>
    <name evidence="4" type="ORF">EDM58_18280</name>
</gene>
<keyword evidence="2" id="KW-0812">Transmembrane</keyword>
<comment type="caution">
    <text evidence="4">The sequence shown here is derived from an EMBL/GenBank/DDBJ whole genome shotgun (WGS) entry which is preliminary data.</text>
</comment>
<keyword evidence="2" id="KW-1133">Transmembrane helix</keyword>
<evidence type="ECO:0000259" key="3">
    <source>
        <dbReference type="Pfam" id="PF26347"/>
    </source>
</evidence>
<accession>A0A3M8CJ99</accession>
<dbReference type="InterPro" id="IPR058620">
    <property type="entry name" value="YtrI_C"/>
</dbReference>
<sequence length="183" mass="21485">MSRRPWERYIALFVIGCLLGGASILFMHGREMEEMMLVKQSLELQNKKLYEENLSLKKNQHVSRRKQETVIEEIRVTVLDPKPHPTIEVQVVDKMEEDLESLKGKKVEQVAEVHQVLHEMLRRREYVLSDGSMSEVRIKTVVISRTLHLFVTAEVKTEEVWQAVARNFLTFHSYIQSEKIIKL</sequence>
<name>A0A3M8CJ99_9BACL</name>
<dbReference type="Pfam" id="PF26347">
    <property type="entry name" value="YtrI_sporulation"/>
    <property type="match status" value="1"/>
</dbReference>
<organism evidence="4 5">
    <name type="scientific">Brevibacillus panacihumi</name>
    <dbReference type="NCBI Taxonomy" id="497735"/>
    <lineage>
        <taxon>Bacteria</taxon>
        <taxon>Bacillati</taxon>
        <taxon>Bacillota</taxon>
        <taxon>Bacilli</taxon>
        <taxon>Bacillales</taxon>
        <taxon>Paenibacillaceae</taxon>
        <taxon>Brevibacillus</taxon>
    </lineage>
</organism>
<evidence type="ECO:0000313" key="5">
    <source>
        <dbReference type="Proteomes" id="UP000281915"/>
    </source>
</evidence>
<dbReference type="EMBL" id="RHHT01000045">
    <property type="protein sequence ID" value="RNB75628.1"/>
    <property type="molecule type" value="Genomic_DNA"/>
</dbReference>
<evidence type="ECO:0000313" key="4">
    <source>
        <dbReference type="EMBL" id="RNB75628.1"/>
    </source>
</evidence>
<evidence type="ECO:0000256" key="2">
    <source>
        <dbReference type="SAM" id="Phobius"/>
    </source>
</evidence>
<dbReference type="Proteomes" id="UP000281915">
    <property type="component" value="Unassembled WGS sequence"/>
</dbReference>
<feature type="transmembrane region" description="Helical" evidence="2">
    <location>
        <begin position="6"/>
        <end position="27"/>
    </location>
</feature>
<reference evidence="4 5" key="1">
    <citation type="submission" date="2018-10" db="EMBL/GenBank/DDBJ databases">
        <title>Phylogenomics of Brevibacillus.</title>
        <authorList>
            <person name="Dunlap C."/>
        </authorList>
    </citation>
    <scope>NUCLEOTIDE SEQUENCE [LARGE SCALE GENOMIC DNA]</scope>
    <source>
        <strain evidence="4 5">JCM 15085</strain>
    </source>
</reference>
<feature type="domain" description="Sporulation membrane protein YtrI C-terminal" evidence="3">
    <location>
        <begin position="73"/>
        <end position="153"/>
    </location>
</feature>
<keyword evidence="2" id="KW-0472">Membrane</keyword>
<proteinExistence type="predicted"/>
<dbReference type="AlphaFoldDB" id="A0A3M8CJ99"/>
<keyword evidence="1" id="KW-0175">Coiled coil</keyword>
<dbReference type="RefSeq" id="WP_023557717.1">
    <property type="nucleotide sequence ID" value="NZ_RHHT01000045.1"/>
</dbReference>
<feature type="coiled-coil region" evidence="1">
    <location>
        <begin position="32"/>
        <end position="59"/>
    </location>
</feature>
<evidence type="ECO:0000256" key="1">
    <source>
        <dbReference type="SAM" id="Coils"/>
    </source>
</evidence>